<feature type="transmembrane region" description="Helical" evidence="1">
    <location>
        <begin position="215"/>
        <end position="236"/>
    </location>
</feature>
<keyword evidence="1" id="KW-0472">Membrane</keyword>
<feature type="transmembrane region" description="Helical" evidence="1">
    <location>
        <begin position="34"/>
        <end position="56"/>
    </location>
</feature>
<evidence type="ECO:0000313" key="2">
    <source>
        <dbReference type="EMBL" id="KAG1904303.1"/>
    </source>
</evidence>
<feature type="transmembrane region" description="Helical" evidence="1">
    <location>
        <begin position="68"/>
        <end position="89"/>
    </location>
</feature>
<keyword evidence="3" id="KW-1185">Reference proteome</keyword>
<evidence type="ECO:0000256" key="1">
    <source>
        <dbReference type="SAM" id="Phobius"/>
    </source>
</evidence>
<gene>
    <name evidence="2" type="ORF">F5891DRAFT_39856</name>
</gene>
<dbReference type="EMBL" id="JABBWK010000010">
    <property type="protein sequence ID" value="KAG1904303.1"/>
    <property type="molecule type" value="Genomic_DNA"/>
</dbReference>
<name>A0AAD4HPL2_9AGAM</name>
<organism evidence="2 3">
    <name type="scientific">Suillus fuscotomentosus</name>
    <dbReference type="NCBI Taxonomy" id="1912939"/>
    <lineage>
        <taxon>Eukaryota</taxon>
        <taxon>Fungi</taxon>
        <taxon>Dikarya</taxon>
        <taxon>Basidiomycota</taxon>
        <taxon>Agaricomycotina</taxon>
        <taxon>Agaricomycetes</taxon>
        <taxon>Agaricomycetidae</taxon>
        <taxon>Boletales</taxon>
        <taxon>Suillineae</taxon>
        <taxon>Suillaceae</taxon>
        <taxon>Suillus</taxon>
    </lineage>
</organism>
<dbReference type="Proteomes" id="UP001195769">
    <property type="component" value="Unassembled WGS sequence"/>
</dbReference>
<proteinExistence type="predicted"/>
<keyword evidence="1" id="KW-1133">Transmembrane helix</keyword>
<reference evidence="2" key="1">
    <citation type="journal article" date="2020" name="New Phytol.">
        <title>Comparative genomics reveals dynamic genome evolution in host specialist ectomycorrhizal fungi.</title>
        <authorList>
            <person name="Lofgren L.A."/>
            <person name="Nguyen N.H."/>
            <person name="Vilgalys R."/>
            <person name="Ruytinx J."/>
            <person name="Liao H.L."/>
            <person name="Branco S."/>
            <person name="Kuo A."/>
            <person name="LaButti K."/>
            <person name="Lipzen A."/>
            <person name="Andreopoulos W."/>
            <person name="Pangilinan J."/>
            <person name="Riley R."/>
            <person name="Hundley H."/>
            <person name="Na H."/>
            <person name="Barry K."/>
            <person name="Grigoriev I.V."/>
            <person name="Stajich J.E."/>
            <person name="Kennedy P.G."/>
        </authorList>
    </citation>
    <scope>NUCLEOTIDE SEQUENCE</scope>
    <source>
        <strain evidence="2">FC203</strain>
    </source>
</reference>
<dbReference type="RefSeq" id="XP_041229878.1">
    <property type="nucleotide sequence ID" value="XM_041371688.1"/>
</dbReference>
<accession>A0AAD4HPL2</accession>
<sequence length="304" mass="33603">MTVWFILQVQSKILPREITCQPQLNMNVYFPDSVGFQTVAYTSVASMTVFLFDFIITLTRRGWGIMRIIFIVSRYLPFIGLVMTVYYSVGSTHGGIPDNGIFTALYDGIRWLGIAAAELLLVVRTYVVWGCDKRFLTLTLTFTTVVSAAVLVISDVDASESGDSTGVFVAGRNTSLIYGLLMLVELVLMTLTLYKRFKSFRLEGSLLVATLCRDGIISILCITLVSMANCISVILLPPSYTALLAGPQLVAHSVLASRILFNLREMSDLQDGVTNDIILGVVSQPIAFETPPYTDPELWDFTNC</sequence>
<dbReference type="AlphaFoldDB" id="A0AAD4HPL2"/>
<comment type="caution">
    <text evidence="2">The sequence shown here is derived from an EMBL/GenBank/DDBJ whole genome shotgun (WGS) entry which is preliminary data.</text>
</comment>
<feature type="transmembrane region" description="Helical" evidence="1">
    <location>
        <begin position="176"/>
        <end position="194"/>
    </location>
</feature>
<protein>
    <submittedName>
        <fullName evidence="2">Uncharacterized protein</fullName>
    </submittedName>
</protein>
<dbReference type="GeneID" id="64665986"/>
<keyword evidence="1" id="KW-0812">Transmembrane</keyword>
<feature type="transmembrane region" description="Helical" evidence="1">
    <location>
        <begin position="109"/>
        <end position="128"/>
    </location>
</feature>
<evidence type="ECO:0000313" key="3">
    <source>
        <dbReference type="Proteomes" id="UP001195769"/>
    </source>
</evidence>
<feature type="transmembrane region" description="Helical" evidence="1">
    <location>
        <begin position="135"/>
        <end position="156"/>
    </location>
</feature>